<feature type="transmembrane region" description="Helical" evidence="1">
    <location>
        <begin position="100"/>
        <end position="124"/>
    </location>
</feature>
<feature type="transmembrane region" description="Helical" evidence="1">
    <location>
        <begin position="7"/>
        <end position="26"/>
    </location>
</feature>
<protein>
    <submittedName>
        <fullName evidence="2">Permease</fullName>
    </submittedName>
</protein>
<dbReference type="Pfam" id="PF19700">
    <property type="entry name" value="DUF6198"/>
    <property type="match status" value="1"/>
</dbReference>
<feature type="transmembrane region" description="Helical" evidence="1">
    <location>
        <begin position="46"/>
        <end position="68"/>
    </location>
</feature>
<reference evidence="2" key="2">
    <citation type="submission" date="2020-09" db="EMBL/GenBank/DDBJ databases">
        <authorList>
            <person name="Sun Q."/>
            <person name="Zhou Y."/>
        </authorList>
    </citation>
    <scope>NUCLEOTIDE SEQUENCE</scope>
    <source>
        <strain evidence="2">CGMCC 1.12754</strain>
    </source>
</reference>
<feature type="transmembrane region" description="Helical" evidence="1">
    <location>
        <begin position="75"/>
        <end position="94"/>
    </location>
</feature>
<keyword evidence="1" id="KW-0472">Membrane</keyword>
<dbReference type="InterPro" id="IPR038750">
    <property type="entry name" value="YczE/YyaS-like"/>
</dbReference>
<keyword evidence="1" id="KW-1133">Transmembrane helix</keyword>
<keyword evidence="3" id="KW-1185">Reference proteome</keyword>
<keyword evidence="1" id="KW-0812">Transmembrane</keyword>
<dbReference type="AlphaFoldDB" id="A0A917M9I8"/>
<sequence length="216" mass="23709">MIGIIRWPCFVLGVIFFSFGISVTINVQHLGIHPWDVLNVGLYEKIGFTIGTWNIVCGMILVTVSWILDKSYIRLGTFLNAFLVGSCVDFFLWLDFLPQAAHSWIDILIMVAGIIIMGVGGGIYNAAGVGSGPRDGFMLSISDKLGAPIGRVRIITESSVLVIGLLLGGPVFIFTFIFTFVQSPIFQFVYLRCKGFIERIEAHKLGERASDSGVAR</sequence>
<proteinExistence type="predicted"/>
<dbReference type="EMBL" id="BMFR01000016">
    <property type="protein sequence ID" value="GGG83681.1"/>
    <property type="molecule type" value="Genomic_DNA"/>
</dbReference>
<feature type="transmembrane region" description="Helical" evidence="1">
    <location>
        <begin position="160"/>
        <end position="181"/>
    </location>
</feature>
<comment type="caution">
    <text evidence="2">The sequence shown here is derived from an EMBL/GenBank/DDBJ whole genome shotgun (WGS) entry which is preliminary data.</text>
</comment>
<reference evidence="2" key="1">
    <citation type="journal article" date="2014" name="Int. J. Syst. Evol. Microbiol.">
        <title>Complete genome sequence of Corynebacterium casei LMG S-19264T (=DSM 44701T), isolated from a smear-ripened cheese.</title>
        <authorList>
            <consortium name="US DOE Joint Genome Institute (JGI-PGF)"/>
            <person name="Walter F."/>
            <person name="Albersmeier A."/>
            <person name="Kalinowski J."/>
            <person name="Ruckert C."/>
        </authorList>
    </citation>
    <scope>NUCLEOTIDE SEQUENCE</scope>
    <source>
        <strain evidence="2">CGMCC 1.12754</strain>
    </source>
</reference>
<name>A0A917M9I8_9BACI</name>
<accession>A0A917M9I8</accession>
<evidence type="ECO:0000313" key="2">
    <source>
        <dbReference type="EMBL" id="GGG83681.1"/>
    </source>
</evidence>
<dbReference type="PANTHER" id="PTHR40078">
    <property type="entry name" value="INTEGRAL MEMBRANE PROTEIN-RELATED"/>
    <property type="match status" value="1"/>
</dbReference>
<evidence type="ECO:0000313" key="3">
    <source>
        <dbReference type="Proteomes" id="UP000622860"/>
    </source>
</evidence>
<gene>
    <name evidence="2" type="ORF">GCM10011398_31560</name>
</gene>
<dbReference type="Proteomes" id="UP000622860">
    <property type="component" value="Unassembled WGS sequence"/>
</dbReference>
<evidence type="ECO:0000256" key="1">
    <source>
        <dbReference type="SAM" id="Phobius"/>
    </source>
</evidence>
<dbReference type="RefSeq" id="WP_188456337.1">
    <property type="nucleotide sequence ID" value="NZ_BMFR01000016.1"/>
</dbReference>
<organism evidence="2 3">
    <name type="scientific">Virgibacillus oceani</name>
    <dbReference type="NCBI Taxonomy" id="1479511"/>
    <lineage>
        <taxon>Bacteria</taxon>
        <taxon>Bacillati</taxon>
        <taxon>Bacillota</taxon>
        <taxon>Bacilli</taxon>
        <taxon>Bacillales</taxon>
        <taxon>Bacillaceae</taxon>
        <taxon>Virgibacillus</taxon>
    </lineage>
</organism>
<dbReference type="PANTHER" id="PTHR40078:SF1">
    <property type="entry name" value="INTEGRAL MEMBRANE PROTEIN"/>
    <property type="match status" value="1"/>
</dbReference>